<accession>A0A084IMK8</accession>
<dbReference type="SMART" id="SM00530">
    <property type="entry name" value="HTH_XRE"/>
    <property type="match status" value="1"/>
</dbReference>
<evidence type="ECO:0000313" key="3">
    <source>
        <dbReference type="EMBL" id="KEZ77942.1"/>
    </source>
</evidence>
<dbReference type="eggNOG" id="COG1396">
    <property type="taxonomic scope" value="Bacteria"/>
</dbReference>
<dbReference type="GO" id="GO:0003677">
    <property type="term" value="F:DNA binding"/>
    <property type="evidence" value="ECO:0007669"/>
    <property type="project" value="InterPro"/>
</dbReference>
<dbReference type="CDD" id="cd00093">
    <property type="entry name" value="HTH_XRE"/>
    <property type="match status" value="1"/>
</dbReference>
<protein>
    <recommendedName>
        <fullName evidence="2">HTH cro/C1-type domain-containing protein</fullName>
    </recommendedName>
</protein>
<name>A0A084IMK8_SALHC</name>
<evidence type="ECO:0000313" key="4">
    <source>
        <dbReference type="Proteomes" id="UP000028302"/>
    </source>
</evidence>
<dbReference type="Gene3D" id="1.10.260.40">
    <property type="entry name" value="lambda repressor-like DNA-binding domains"/>
    <property type="match status" value="1"/>
</dbReference>
<dbReference type="RefSeq" id="WP_037336352.1">
    <property type="nucleotide sequence ID" value="NZ_APNK01000008.1"/>
</dbReference>
<evidence type="ECO:0000259" key="2">
    <source>
        <dbReference type="PROSITE" id="PS50943"/>
    </source>
</evidence>
<comment type="caution">
    <text evidence="3">The sequence shown here is derived from an EMBL/GenBank/DDBJ whole genome shotgun (WGS) entry which is preliminary data.</text>
</comment>
<feature type="region of interest" description="Disordered" evidence="1">
    <location>
        <begin position="113"/>
        <end position="134"/>
    </location>
</feature>
<dbReference type="EMBL" id="APNK01000008">
    <property type="protein sequence ID" value="KEZ77942.1"/>
    <property type="molecule type" value="Genomic_DNA"/>
</dbReference>
<dbReference type="OrthoDB" id="3034420at2"/>
<dbReference type="InterPro" id="IPR010982">
    <property type="entry name" value="Lambda_DNA-bd_dom_sf"/>
</dbReference>
<dbReference type="SUPFAM" id="SSF47413">
    <property type="entry name" value="lambda repressor-like DNA-binding domains"/>
    <property type="match status" value="1"/>
</dbReference>
<dbReference type="STRING" id="1304275.C41B8_07842"/>
<feature type="domain" description="HTH cro/C1-type" evidence="2">
    <location>
        <begin position="16"/>
        <end position="70"/>
    </location>
</feature>
<dbReference type="InterPro" id="IPR001387">
    <property type="entry name" value="Cro/C1-type_HTH"/>
</dbReference>
<keyword evidence="4" id="KW-1185">Reference proteome</keyword>
<sequence length="134" mass="15071">MGDARPDPRQVLARNLRHLMSLKGWSQGRLSQKSGVSQKSISNILNQEKQPTLGTVDKLAAAFNLHLWHVMLPGMPGEIDDFPSVERLFECYARASDQGRHYINRVAEREAYYGRHDASEPGRDEPDLKSGPDS</sequence>
<gene>
    <name evidence="3" type="ORF">C41B8_07842</name>
</gene>
<dbReference type="AlphaFoldDB" id="A0A084IMK8"/>
<proteinExistence type="predicted"/>
<reference evidence="3 4" key="1">
    <citation type="submission" date="2013-03" db="EMBL/GenBank/DDBJ databases">
        <title>Salinisphaera hydrothermalis C41B8 Genome Sequencing.</title>
        <authorList>
            <person name="Li C."/>
            <person name="Lai Q."/>
            <person name="Shao Z."/>
        </authorList>
    </citation>
    <scope>NUCLEOTIDE SEQUENCE [LARGE SCALE GENOMIC DNA]</scope>
    <source>
        <strain evidence="3 4">C41B8</strain>
    </source>
</reference>
<organism evidence="3 4">
    <name type="scientific">Salinisphaera hydrothermalis (strain C41B8)</name>
    <dbReference type="NCBI Taxonomy" id="1304275"/>
    <lineage>
        <taxon>Bacteria</taxon>
        <taxon>Pseudomonadati</taxon>
        <taxon>Pseudomonadota</taxon>
        <taxon>Gammaproteobacteria</taxon>
        <taxon>Salinisphaerales</taxon>
        <taxon>Salinisphaeraceae</taxon>
        <taxon>Salinisphaera</taxon>
    </lineage>
</organism>
<dbReference type="PROSITE" id="PS50943">
    <property type="entry name" value="HTH_CROC1"/>
    <property type="match status" value="1"/>
</dbReference>
<evidence type="ECO:0000256" key="1">
    <source>
        <dbReference type="SAM" id="MobiDB-lite"/>
    </source>
</evidence>
<dbReference type="Proteomes" id="UP000028302">
    <property type="component" value="Unassembled WGS sequence"/>
</dbReference>
<dbReference type="Pfam" id="PF01381">
    <property type="entry name" value="HTH_3"/>
    <property type="match status" value="1"/>
</dbReference>